<dbReference type="InterPro" id="IPR047057">
    <property type="entry name" value="MerR_fam"/>
</dbReference>
<comment type="caution">
    <text evidence="3">The sequence shown here is derived from an EMBL/GenBank/DDBJ whole genome shotgun (WGS) entry which is preliminary data.</text>
</comment>
<dbReference type="SUPFAM" id="SSF46955">
    <property type="entry name" value="Putative DNA-binding domain"/>
    <property type="match status" value="1"/>
</dbReference>
<protein>
    <submittedName>
        <fullName evidence="3">MerR family transcriptional regulator</fullName>
    </submittedName>
</protein>
<dbReference type="Gene3D" id="1.10.1660.10">
    <property type="match status" value="1"/>
</dbReference>
<dbReference type="InterPro" id="IPR009061">
    <property type="entry name" value="DNA-bd_dom_put_sf"/>
</dbReference>
<sequence>MLTISQLAAYAGVTVRAVRHYHQVGLLPEPARDHSGYRTYGAADVVRLIRVRTLAEAGVPLARVQELLDASPAEFGEAVEQIDAELRAKVRGLQEHRRRIAHLAAGDTLAVPAEVVTYLDRLRGTGVSAAMVDGERDAWILMAARWPERISGFMAEKNTQLDDPRTVRLYLLIDELSQSGMDDERLGEVADLMVEMNEESAAHGGLDRQEEALGDDAYVALLDAFATDAHPMVERLQELMAERGWTGWIKMEPT</sequence>
<dbReference type="CDD" id="cd00592">
    <property type="entry name" value="HTH_MerR-like"/>
    <property type="match status" value="1"/>
</dbReference>
<dbReference type="RefSeq" id="WP_379153460.1">
    <property type="nucleotide sequence ID" value="NZ_JBHSRJ010000004.1"/>
</dbReference>
<keyword evidence="1" id="KW-0238">DNA-binding</keyword>
<evidence type="ECO:0000259" key="2">
    <source>
        <dbReference type="PROSITE" id="PS50937"/>
    </source>
</evidence>
<dbReference type="PANTHER" id="PTHR30204">
    <property type="entry name" value="REDOX-CYCLING DRUG-SENSING TRANSCRIPTIONAL ACTIVATOR SOXR"/>
    <property type="match status" value="1"/>
</dbReference>
<dbReference type="PANTHER" id="PTHR30204:SF93">
    <property type="entry name" value="HTH MERR-TYPE DOMAIN-CONTAINING PROTEIN"/>
    <property type="match status" value="1"/>
</dbReference>
<gene>
    <name evidence="3" type="ORF">ACFPYL_10075</name>
</gene>
<reference evidence="4" key="1">
    <citation type="journal article" date="2019" name="Int. J. Syst. Evol. Microbiol.">
        <title>The Global Catalogue of Microorganisms (GCM) 10K type strain sequencing project: providing services to taxonomists for standard genome sequencing and annotation.</title>
        <authorList>
            <consortium name="The Broad Institute Genomics Platform"/>
            <consortium name="The Broad Institute Genome Sequencing Center for Infectious Disease"/>
            <person name="Wu L."/>
            <person name="Ma J."/>
        </authorList>
    </citation>
    <scope>NUCLEOTIDE SEQUENCE [LARGE SCALE GENOMIC DNA]</scope>
    <source>
        <strain evidence="4">CCUG 54522</strain>
    </source>
</reference>
<evidence type="ECO:0000313" key="3">
    <source>
        <dbReference type="EMBL" id="MFC6043422.1"/>
    </source>
</evidence>
<accession>A0ABW1LJJ9</accession>
<dbReference type="Proteomes" id="UP001596135">
    <property type="component" value="Unassembled WGS sequence"/>
</dbReference>
<feature type="domain" description="HTH merR-type" evidence="2">
    <location>
        <begin position="1"/>
        <end position="70"/>
    </location>
</feature>
<evidence type="ECO:0000313" key="4">
    <source>
        <dbReference type="Proteomes" id="UP001596135"/>
    </source>
</evidence>
<dbReference type="InterPro" id="IPR000551">
    <property type="entry name" value="MerR-type_HTH_dom"/>
</dbReference>
<organism evidence="3 4">
    <name type="scientific">Nocardioides hankookensis</name>
    <dbReference type="NCBI Taxonomy" id="443157"/>
    <lineage>
        <taxon>Bacteria</taxon>
        <taxon>Bacillati</taxon>
        <taxon>Actinomycetota</taxon>
        <taxon>Actinomycetes</taxon>
        <taxon>Propionibacteriales</taxon>
        <taxon>Nocardioidaceae</taxon>
        <taxon>Nocardioides</taxon>
    </lineage>
</organism>
<name>A0ABW1LJJ9_9ACTN</name>
<dbReference type="PRINTS" id="PR00040">
    <property type="entry name" value="HTHMERR"/>
</dbReference>
<evidence type="ECO:0000256" key="1">
    <source>
        <dbReference type="ARBA" id="ARBA00023125"/>
    </source>
</evidence>
<keyword evidence="4" id="KW-1185">Reference proteome</keyword>
<dbReference type="Pfam" id="PF13411">
    <property type="entry name" value="MerR_1"/>
    <property type="match status" value="1"/>
</dbReference>
<dbReference type="PROSITE" id="PS50937">
    <property type="entry name" value="HTH_MERR_2"/>
    <property type="match status" value="1"/>
</dbReference>
<dbReference type="EMBL" id="JBHSRJ010000004">
    <property type="protein sequence ID" value="MFC6043422.1"/>
    <property type="molecule type" value="Genomic_DNA"/>
</dbReference>
<dbReference type="SMART" id="SM00422">
    <property type="entry name" value="HTH_MERR"/>
    <property type="match status" value="1"/>
</dbReference>
<proteinExistence type="predicted"/>